<dbReference type="EMBL" id="CAJNON010000280">
    <property type="protein sequence ID" value="CAF1165292.1"/>
    <property type="molecule type" value="Genomic_DNA"/>
</dbReference>
<feature type="transmembrane region" description="Helical" evidence="1">
    <location>
        <begin position="175"/>
        <end position="200"/>
    </location>
</feature>
<evidence type="ECO:0000313" key="4">
    <source>
        <dbReference type="EMBL" id="CAF3583947.1"/>
    </source>
</evidence>
<comment type="caution">
    <text evidence="2">The sequence shown here is derived from an EMBL/GenBank/DDBJ whole genome shotgun (WGS) entry which is preliminary data.</text>
</comment>
<feature type="transmembrane region" description="Helical" evidence="1">
    <location>
        <begin position="259"/>
        <end position="283"/>
    </location>
</feature>
<dbReference type="Proteomes" id="UP000663844">
    <property type="component" value="Unassembled WGS sequence"/>
</dbReference>
<dbReference type="Proteomes" id="UP000663891">
    <property type="component" value="Unassembled WGS sequence"/>
</dbReference>
<feature type="transmembrane region" description="Helical" evidence="1">
    <location>
        <begin position="131"/>
        <end position="155"/>
    </location>
</feature>
<evidence type="ECO:0000313" key="2">
    <source>
        <dbReference type="EMBL" id="CAF1108929.1"/>
    </source>
</evidence>
<evidence type="ECO:0000313" key="3">
    <source>
        <dbReference type="EMBL" id="CAF1165292.1"/>
    </source>
</evidence>
<dbReference type="SUPFAM" id="SSF81321">
    <property type="entry name" value="Family A G protein-coupled receptor-like"/>
    <property type="match status" value="1"/>
</dbReference>
<proteinExistence type="predicted"/>
<dbReference type="Proteomes" id="UP000663881">
    <property type="component" value="Unassembled WGS sequence"/>
</dbReference>
<dbReference type="EMBL" id="CAJOAY010002719">
    <property type="protein sequence ID" value="CAF3974370.1"/>
    <property type="molecule type" value="Genomic_DNA"/>
</dbReference>
<protein>
    <recommendedName>
        <fullName evidence="7">G-protein coupled receptors family 1 profile domain-containing protein</fullName>
    </recommendedName>
</protein>
<evidence type="ECO:0000313" key="5">
    <source>
        <dbReference type="EMBL" id="CAF3974370.1"/>
    </source>
</evidence>
<feature type="transmembrane region" description="Helical" evidence="1">
    <location>
        <begin position="229"/>
        <end position="253"/>
    </location>
</feature>
<evidence type="ECO:0008006" key="7">
    <source>
        <dbReference type="Google" id="ProtNLM"/>
    </source>
</evidence>
<dbReference type="Gene3D" id="1.20.1070.10">
    <property type="entry name" value="Rhodopsin 7-helix transmembrane proteins"/>
    <property type="match status" value="1"/>
</dbReference>
<dbReference type="EMBL" id="CAJNOG010000242">
    <property type="protein sequence ID" value="CAF1108929.1"/>
    <property type="molecule type" value="Genomic_DNA"/>
</dbReference>
<accession>A0A814PPV4</accession>
<feature type="transmembrane region" description="Helical" evidence="1">
    <location>
        <begin position="92"/>
        <end position="110"/>
    </location>
</feature>
<name>A0A814PPV4_9BILA</name>
<gene>
    <name evidence="2" type="ORF">JYZ213_LOCUS21813</name>
    <name evidence="5" type="ORF">OKA104_LOCUS28291</name>
    <name evidence="4" type="ORF">OXD698_LOCUS5551</name>
    <name evidence="3" type="ORF">VCS650_LOCUS23596</name>
</gene>
<dbReference type="EMBL" id="CAJOAZ010000227">
    <property type="protein sequence ID" value="CAF3583947.1"/>
    <property type="molecule type" value="Genomic_DNA"/>
</dbReference>
<evidence type="ECO:0000256" key="1">
    <source>
        <dbReference type="SAM" id="Phobius"/>
    </source>
</evidence>
<dbReference type="AlphaFoldDB" id="A0A814PPV4"/>
<organism evidence="2 6">
    <name type="scientific">Adineta steineri</name>
    <dbReference type="NCBI Taxonomy" id="433720"/>
    <lineage>
        <taxon>Eukaryota</taxon>
        <taxon>Metazoa</taxon>
        <taxon>Spiralia</taxon>
        <taxon>Gnathifera</taxon>
        <taxon>Rotifera</taxon>
        <taxon>Eurotatoria</taxon>
        <taxon>Bdelloidea</taxon>
        <taxon>Adinetida</taxon>
        <taxon>Adinetidae</taxon>
        <taxon>Adineta</taxon>
    </lineage>
</organism>
<feature type="transmembrane region" description="Helical" evidence="1">
    <location>
        <begin position="20"/>
        <end position="40"/>
    </location>
</feature>
<dbReference type="Proteomes" id="UP000663845">
    <property type="component" value="Unassembled WGS sequence"/>
</dbReference>
<dbReference type="OrthoDB" id="10325450at2759"/>
<keyword evidence="1" id="KW-0812">Transmembrane</keyword>
<sequence>MNSGQTKINGFILSSISLGFNTFACLISCIVFIIITYHLYYNHIKRKDKITIVLCGHIYLESLIYSSMLISISVRSILGDLYNQSFDSSWCIFSGYLAMILLGMLYLNFLNQAFYRLIRIAYFQNKRLQSVKLYVILPFIEIIILTCILLCILIPLDGVTYLPNDHFCYPSFTNIPSILSVAVVVYIGPFCCISFIYMYITRFISRQGNIQTLVVKQRQSRDLLIMRRILIIVSLLLILGIPAMTLIFMFIVTGEANPLILRIAFLPVSASQTGLSVALLFCIPQLKNIVLNLRKTKTVTPANQTIQGTVQAKTIVGTQ</sequence>
<keyword evidence="1" id="KW-1133">Transmembrane helix</keyword>
<keyword evidence="1" id="KW-0472">Membrane</keyword>
<reference evidence="2" key="1">
    <citation type="submission" date="2021-02" db="EMBL/GenBank/DDBJ databases">
        <authorList>
            <person name="Nowell W R."/>
        </authorList>
    </citation>
    <scope>NUCLEOTIDE SEQUENCE</scope>
</reference>
<feature type="transmembrane region" description="Helical" evidence="1">
    <location>
        <begin position="52"/>
        <end position="72"/>
    </location>
</feature>
<evidence type="ECO:0000313" key="6">
    <source>
        <dbReference type="Proteomes" id="UP000663845"/>
    </source>
</evidence>